<dbReference type="Proteomes" id="UP001260773">
    <property type="component" value="Unassembled WGS sequence"/>
</dbReference>
<dbReference type="GO" id="GO:0005737">
    <property type="term" value="C:cytoplasm"/>
    <property type="evidence" value="ECO:0007669"/>
    <property type="project" value="InterPro"/>
</dbReference>
<dbReference type="AlphaFoldDB" id="A0A2N8PTD6"/>
<evidence type="ECO:0000313" key="7">
    <source>
        <dbReference type="Proteomes" id="UP001260773"/>
    </source>
</evidence>
<organism evidence="4 7">
    <name type="scientific">Enterococcus avium</name>
    <name type="common">Streptococcus avium</name>
    <dbReference type="NCBI Taxonomy" id="33945"/>
    <lineage>
        <taxon>Bacteria</taxon>
        <taxon>Bacillati</taxon>
        <taxon>Bacillota</taxon>
        <taxon>Bacilli</taxon>
        <taxon>Lactobacillales</taxon>
        <taxon>Enterococcaceae</taxon>
        <taxon>Enterococcus</taxon>
    </lineage>
</organism>
<dbReference type="Proteomes" id="UP000288388">
    <property type="component" value="Unassembled WGS sequence"/>
</dbReference>
<evidence type="ECO:0000256" key="1">
    <source>
        <dbReference type="ARBA" id="ARBA00022490"/>
    </source>
</evidence>
<keyword evidence="2" id="KW-0704">Schiff base</keyword>
<dbReference type="PANTHER" id="PTHR10889:SF1">
    <property type="entry name" value="DEOXYRIBOSE-PHOSPHATE ALDOLASE"/>
    <property type="match status" value="1"/>
</dbReference>
<evidence type="ECO:0000256" key="2">
    <source>
        <dbReference type="ARBA" id="ARBA00023270"/>
    </source>
</evidence>
<keyword evidence="1" id="KW-0963">Cytoplasm</keyword>
<reference evidence="5 6" key="1">
    <citation type="submission" date="2018-12" db="EMBL/GenBank/DDBJ databases">
        <title>A novel vanA-carrying plasmid in a clinical isolate of Enterococcus avium.</title>
        <authorList>
            <person name="Bernasconi O.J."/>
            <person name="Luzzaro F."/>
            <person name="Endimiani A."/>
        </authorList>
    </citation>
    <scope>NUCLEOTIDE SEQUENCE [LARGE SCALE GENOMIC DNA]</scope>
    <source>
        <strain evidence="5 6">LC0559/18</strain>
    </source>
</reference>
<dbReference type="EC" id="4.1.2.4" evidence="3"/>
<dbReference type="PIRSF" id="PIRSF001357">
    <property type="entry name" value="DeoC"/>
    <property type="match status" value="1"/>
</dbReference>
<evidence type="ECO:0000313" key="4">
    <source>
        <dbReference type="EMBL" id="MDT2401176.1"/>
    </source>
</evidence>
<dbReference type="InterPro" id="IPR011343">
    <property type="entry name" value="DeoC"/>
</dbReference>
<dbReference type="SUPFAM" id="SSF51569">
    <property type="entry name" value="Aldolase"/>
    <property type="match status" value="1"/>
</dbReference>
<sequence>MINQYIDYIDDPEDTFEEYLEKAKKYKFRCIFADLDHCEEAVTFLEGTDVIVAGAVDFPEGKLSLEEKMAEFSRYSEKGFAEIDYTLNQQAIERRDFSAIELEMKTIADFCRENDIRDKAIVEMCKLDGDLAAKKEICQIANRAKPAFLKTSTGRSFGGAKLEDVKLMRQMLTADICIKAAGGIHNYEEAKAFIDAGADALGASAGIAIAEGEPK</sequence>
<dbReference type="GO" id="GO:0016052">
    <property type="term" value="P:carbohydrate catabolic process"/>
    <property type="evidence" value="ECO:0007669"/>
    <property type="project" value="TreeGrafter"/>
</dbReference>
<dbReference type="NCBIfam" id="TIGR00126">
    <property type="entry name" value="deoC"/>
    <property type="match status" value="1"/>
</dbReference>
<reference evidence="4" key="2">
    <citation type="submission" date="2023-03" db="EMBL/GenBank/DDBJ databases">
        <authorList>
            <person name="Shen W."/>
            <person name="Cai J."/>
        </authorList>
    </citation>
    <scope>NUCLEOTIDE SEQUENCE</scope>
    <source>
        <strain evidence="4">P33-2</strain>
    </source>
</reference>
<dbReference type="InterPro" id="IPR013785">
    <property type="entry name" value="Aldolase_TIM"/>
</dbReference>
<comment type="caution">
    <text evidence="4">The sequence shown here is derived from an EMBL/GenBank/DDBJ whole genome shotgun (WGS) entry which is preliminary data.</text>
</comment>
<dbReference type="PANTHER" id="PTHR10889">
    <property type="entry name" value="DEOXYRIBOSE-PHOSPHATE ALDOLASE"/>
    <property type="match status" value="1"/>
</dbReference>
<dbReference type="SMART" id="SM01133">
    <property type="entry name" value="DeoC"/>
    <property type="match status" value="1"/>
</dbReference>
<gene>
    <name evidence="4" type="primary">deoC</name>
    <name evidence="5" type="ORF">EK398_17920</name>
    <name evidence="4" type="ORF">P7D43_02225</name>
</gene>
<dbReference type="GO" id="GO:0004139">
    <property type="term" value="F:deoxyribose-phosphate aldolase activity"/>
    <property type="evidence" value="ECO:0007669"/>
    <property type="project" value="UniProtKB-UniRule"/>
</dbReference>
<proteinExistence type="predicted"/>
<accession>A0A2N8PTD6</accession>
<evidence type="ECO:0000313" key="6">
    <source>
        <dbReference type="Proteomes" id="UP000288388"/>
    </source>
</evidence>
<dbReference type="GO" id="GO:0009264">
    <property type="term" value="P:deoxyribonucleotide catabolic process"/>
    <property type="evidence" value="ECO:0007669"/>
    <property type="project" value="UniProtKB-UniRule"/>
</dbReference>
<dbReference type="RefSeq" id="WP_048718435.1">
    <property type="nucleotide sequence ID" value="NZ_JADPDV010000039.1"/>
</dbReference>
<dbReference type="EMBL" id="RYZS01000002">
    <property type="protein sequence ID" value="RVU92405.1"/>
    <property type="molecule type" value="Genomic_DNA"/>
</dbReference>
<protein>
    <recommendedName>
        <fullName evidence="3">Deoxyribose-phosphate aldolase</fullName>
        <ecNumber evidence="3">4.1.2.4</ecNumber>
    </recommendedName>
</protein>
<keyword evidence="4" id="KW-0456">Lyase</keyword>
<name>A0A2N8PTD6_ENTAV</name>
<dbReference type="Gene3D" id="3.20.20.70">
    <property type="entry name" value="Aldolase class I"/>
    <property type="match status" value="1"/>
</dbReference>
<evidence type="ECO:0000256" key="3">
    <source>
        <dbReference type="NCBIfam" id="TIGR00126"/>
    </source>
</evidence>
<evidence type="ECO:0000313" key="5">
    <source>
        <dbReference type="EMBL" id="RVU92405.1"/>
    </source>
</evidence>
<dbReference type="EMBL" id="JARPWH010000004">
    <property type="protein sequence ID" value="MDT2401176.1"/>
    <property type="molecule type" value="Genomic_DNA"/>
</dbReference>
<dbReference type="InterPro" id="IPR002915">
    <property type="entry name" value="DeoC/FbaB/LacD_aldolase"/>
</dbReference>